<evidence type="ECO:0000256" key="1">
    <source>
        <dbReference type="ARBA" id="ARBA00004123"/>
    </source>
</evidence>
<gene>
    <name evidence="7" type="ORF">B9G98_04097</name>
</gene>
<dbReference type="PANTHER" id="PTHR19865:SF0">
    <property type="entry name" value="U3 SMALL NUCLEOLAR RNA-INTERACTING PROTEIN 2"/>
    <property type="match status" value="1"/>
</dbReference>
<accession>A0A2T0FNC5</accession>
<dbReference type="GeneID" id="36517845"/>
<dbReference type="PROSITE" id="PS50294">
    <property type="entry name" value="WD_REPEATS_REGION"/>
    <property type="match status" value="1"/>
</dbReference>
<evidence type="ECO:0000256" key="3">
    <source>
        <dbReference type="ARBA" id="ARBA00022737"/>
    </source>
</evidence>
<reference evidence="7 8" key="1">
    <citation type="submission" date="2017-04" db="EMBL/GenBank/DDBJ databases">
        <title>Genome sequencing of [Candida] sorbophila.</title>
        <authorList>
            <person name="Ahn J.O."/>
        </authorList>
    </citation>
    <scope>NUCLEOTIDE SEQUENCE [LARGE SCALE GENOMIC DNA]</scope>
    <source>
        <strain evidence="7 8">DS02</strain>
    </source>
</reference>
<keyword evidence="3" id="KW-0677">Repeat</keyword>
<sequence length="490" mass="55017">MVDSFFVNPAKRAKKRRSTRESSLAPTKKASRSAEADEEITSDSDLSEISQDEDESFSSESDHETAADKRRKLAKEYLDNLQTELQDEHAFDAQDLDREIISRRLKQDVAENQGRLFRFLDNSAVSRAFKSRTKAKYLTSVAACWPYAFSVSKSAELQRWRLSLDQPPVLEDTVKASNHKKKGNEKYLGHTGEILCIAVSPNGHHVVTGGRDHRIVVWSSRTLMPIKVFDTRDRHGTVLNMVFRRGSTQLYVACADLRVRTYDLEQMAQVEILYGHQDEVVDIAALAEERCISVGSRDRSAIVWKIPEESRLTFRGGDQSRARELDVLEGSIDVCSMLDNQLFVTGSDNGNISLWSLAKKKPLHIYRHGHGHDPQLTAAQASGEANASDVEIPPANPRYITALAAIPYSNVFFTGSWDGTVKMWKLSEDQRHIEFVREIAVGAGVVVRLSVAEQDAKPNRFVLVAALSREHRLGRWLTRPGHDAVVSFSV</sequence>
<dbReference type="GO" id="GO:0032040">
    <property type="term" value="C:small-subunit processome"/>
    <property type="evidence" value="ECO:0007669"/>
    <property type="project" value="TreeGrafter"/>
</dbReference>
<dbReference type="SMART" id="SM00320">
    <property type="entry name" value="WD40"/>
    <property type="match status" value="5"/>
</dbReference>
<organism evidence="7 8">
    <name type="scientific">Wickerhamiella sorbophila</name>
    <dbReference type="NCBI Taxonomy" id="45607"/>
    <lineage>
        <taxon>Eukaryota</taxon>
        <taxon>Fungi</taxon>
        <taxon>Dikarya</taxon>
        <taxon>Ascomycota</taxon>
        <taxon>Saccharomycotina</taxon>
        <taxon>Dipodascomycetes</taxon>
        <taxon>Dipodascales</taxon>
        <taxon>Trichomonascaceae</taxon>
        <taxon>Wickerhamiella</taxon>
    </lineage>
</organism>
<dbReference type="InterPro" id="IPR015943">
    <property type="entry name" value="WD40/YVTN_repeat-like_dom_sf"/>
</dbReference>
<dbReference type="RefSeq" id="XP_024666422.1">
    <property type="nucleotide sequence ID" value="XM_024810654.1"/>
</dbReference>
<dbReference type="Proteomes" id="UP000238350">
    <property type="component" value="Unassembled WGS sequence"/>
</dbReference>
<evidence type="ECO:0000256" key="6">
    <source>
        <dbReference type="SAM" id="MobiDB-lite"/>
    </source>
</evidence>
<feature type="repeat" description="WD" evidence="5">
    <location>
        <begin position="187"/>
        <end position="228"/>
    </location>
</feature>
<dbReference type="Pfam" id="PF00400">
    <property type="entry name" value="WD40"/>
    <property type="match status" value="4"/>
</dbReference>
<feature type="region of interest" description="Disordered" evidence="6">
    <location>
        <begin position="1"/>
        <end position="69"/>
    </location>
</feature>
<protein>
    <submittedName>
        <fullName evidence="7">Ribosomal RNA-processing protein 9</fullName>
    </submittedName>
</protein>
<dbReference type="InterPro" id="IPR001680">
    <property type="entry name" value="WD40_rpt"/>
</dbReference>
<dbReference type="InterPro" id="IPR036322">
    <property type="entry name" value="WD40_repeat_dom_sf"/>
</dbReference>
<dbReference type="PROSITE" id="PS50082">
    <property type="entry name" value="WD_REPEATS_2"/>
    <property type="match status" value="3"/>
</dbReference>
<dbReference type="EMBL" id="NDIQ01000022">
    <property type="protein sequence ID" value="PRT56477.1"/>
    <property type="molecule type" value="Genomic_DNA"/>
</dbReference>
<dbReference type="PANTHER" id="PTHR19865">
    <property type="entry name" value="U3 SMALL NUCLEOLAR RNA INTERACTING PROTEIN 2"/>
    <property type="match status" value="1"/>
</dbReference>
<name>A0A2T0FNC5_9ASCO</name>
<feature type="compositionally biased region" description="Basic and acidic residues" evidence="6">
    <location>
        <begin position="60"/>
        <end position="69"/>
    </location>
</feature>
<keyword evidence="2 5" id="KW-0853">WD repeat</keyword>
<keyword evidence="8" id="KW-1185">Reference proteome</keyword>
<dbReference type="OrthoDB" id="189968at2759"/>
<dbReference type="SUPFAM" id="SSF50978">
    <property type="entry name" value="WD40 repeat-like"/>
    <property type="match status" value="1"/>
</dbReference>
<feature type="compositionally biased region" description="Acidic residues" evidence="6">
    <location>
        <begin position="36"/>
        <end position="57"/>
    </location>
</feature>
<evidence type="ECO:0000313" key="7">
    <source>
        <dbReference type="EMBL" id="PRT56477.1"/>
    </source>
</evidence>
<dbReference type="GO" id="GO:0034511">
    <property type="term" value="F:U3 snoRNA binding"/>
    <property type="evidence" value="ECO:0007669"/>
    <property type="project" value="InterPro"/>
</dbReference>
<comment type="caution">
    <text evidence="7">The sequence shown here is derived from an EMBL/GenBank/DDBJ whole genome shotgun (WGS) entry which is preliminary data.</text>
</comment>
<dbReference type="InterPro" id="IPR039241">
    <property type="entry name" value="Rrp9-like"/>
</dbReference>
<evidence type="ECO:0000256" key="4">
    <source>
        <dbReference type="ARBA" id="ARBA00023242"/>
    </source>
</evidence>
<feature type="repeat" description="WD" evidence="5">
    <location>
        <begin position="393"/>
        <end position="434"/>
    </location>
</feature>
<feature type="repeat" description="WD" evidence="5">
    <location>
        <begin position="273"/>
        <end position="314"/>
    </location>
</feature>
<evidence type="ECO:0000256" key="2">
    <source>
        <dbReference type="ARBA" id="ARBA00022574"/>
    </source>
</evidence>
<dbReference type="Gene3D" id="2.130.10.10">
    <property type="entry name" value="YVTN repeat-like/Quinoprotein amine dehydrogenase"/>
    <property type="match status" value="1"/>
</dbReference>
<dbReference type="STRING" id="45607.A0A2T0FNC5"/>
<comment type="subcellular location">
    <subcellularLocation>
        <location evidence="1">Nucleus</location>
    </subcellularLocation>
</comment>
<evidence type="ECO:0000256" key="5">
    <source>
        <dbReference type="PROSITE-ProRule" id="PRU00221"/>
    </source>
</evidence>
<evidence type="ECO:0000313" key="8">
    <source>
        <dbReference type="Proteomes" id="UP000238350"/>
    </source>
</evidence>
<proteinExistence type="predicted"/>
<keyword evidence="4" id="KW-0539">Nucleus</keyword>
<dbReference type="AlphaFoldDB" id="A0A2T0FNC5"/>